<name>A0A2A2LWV5_9BILA</name>
<dbReference type="InterPro" id="IPR032412">
    <property type="entry name" value="Myosin-VI_CBD"/>
</dbReference>
<keyword evidence="4" id="KW-1185">Reference proteome</keyword>
<dbReference type="EMBL" id="LIAE01006365">
    <property type="protein sequence ID" value="PAV90648.1"/>
    <property type="molecule type" value="Genomic_DNA"/>
</dbReference>
<evidence type="ECO:0000313" key="4">
    <source>
        <dbReference type="Proteomes" id="UP000218231"/>
    </source>
</evidence>
<dbReference type="AlphaFoldDB" id="A0A2A2LWV5"/>
<sequence length="151" mass="16998">MIDISKDSEIKSKLQETSRDEKNGLLDSAIGGSSSMSSSSSSIGKKFDLSKWNYCQLRDALNSSDTALKFNQSDPCSIWYAHFNGPYICRQMEIHPDAKPVLLITGRDDLKMCDLSLDATGLTKRKGIEITEKEFDNLWQHYGGQLKQWTP</sequence>
<evidence type="ECO:0000313" key="3">
    <source>
        <dbReference type="EMBL" id="PAV90648.1"/>
    </source>
</evidence>
<dbReference type="STRING" id="2018661.A0A2A2LWV5"/>
<dbReference type="Proteomes" id="UP000218231">
    <property type="component" value="Unassembled WGS sequence"/>
</dbReference>
<protein>
    <recommendedName>
        <fullName evidence="2">Myosin VI cargo binding domain-containing protein</fullName>
    </recommendedName>
</protein>
<evidence type="ECO:0000259" key="2">
    <source>
        <dbReference type="Pfam" id="PF16521"/>
    </source>
</evidence>
<dbReference type="OrthoDB" id="6108017at2759"/>
<feature type="region of interest" description="Disordered" evidence="1">
    <location>
        <begin position="1"/>
        <end position="44"/>
    </location>
</feature>
<gene>
    <name evidence="3" type="ORF">WR25_12211</name>
</gene>
<proteinExistence type="predicted"/>
<reference evidence="3 4" key="1">
    <citation type="journal article" date="2017" name="Curr. Biol.">
        <title>Genome architecture and evolution of a unichromosomal asexual nematode.</title>
        <authorList>
            <person name="Fradin H."/>
            <person name="Zegar C."/>
            <person name="Gutwein M."/>
            <person name="Lucas J."/>
            <person name="Kovtun M."/>
            <person name="Corcoran D."/>
            <person name="Baugh L.R."/>
            <person name="Kiontke K."/>
            <person name="Gunsalus K."/>
            <person name="Fitch D.H."/>
            <person name="Piano F."/>
        </authorList>
    </citation>
    <scope>NUCLEOTIDE SEQUENCE [LARGE SCALE GENOMIC DNA]</scope>
    <source>
        <strain evidence="3">PF1309</strain>
    </source>
</reference>
<feature type="compositionally biased region" description="Basic and acidic residues" evidence="1">
    <location>
        <begin position="1"/>
        <end position="24"/>
    </location>
</feature>
<organism evidence="3 4">
    <name type="scientific">Diploscapter pachys</name>
    <dbReference type="NCBI Taxonomy" id="2018661"/>
    <lineage>
        <taxon>Eukaryota</taxon>
        <taxon>Metazoa</taxon>
        <taxon>Ecdysozoa</taxon>
        <taxon>Nematoda</taxon>
        <taxon>Chromadorea</taxon>
        <taxon>Rhabditida</taxon>
        <taxon>Rhabditina</taxon>
        <taxon>Rhabditomorpha</taxon>
        <taxon>Rhabditoidea</taxon>
        <taxon>Rhabditidae</taxon>
        <taxon>Diploscapter</taxon>
    </lineage>
</organism>
<comment type="caution">
    <text evidence="3">The sequence shown here is derived from an EMBL/GenBank/DDBJ whole genome shotgun (WGS) entry which is preliminary data.</text>
</comment>
<accession>A0A2A2LWV5</accession>
<feature type="domain" description="Myosin VI cargo binding" evidence="2">
    <location>
        <begin position="69"/>
        <end position="144"/>
    </location>
</feature>
<feature type="compositionally biased region" description="Low complexity" evidence="1">
    <location>
        <begin position="33"/>
        <end position="42"/>
    </location>
</feature>
<evidence type="ECO:0000256" key="1">
    <source>
        <dbReference type="SAM" id="MobiDB-lite"/>
    </source>
</evidence>
<dbReference type="Pfam" id="PF16521">
    <property type="entry name" value="Myosin-VI_CBD"/>
    <property type="match status" value="1"/>
</dbReference>